<evidence type="ECO:0000313" key="1">
    <source>
        <dbReference type="EMBL" id="GIJ75554.1"/>
    </source>
</evidence>
<evidence type="ECO:0000313" key="2">
    <source>
        <dbReference type="Proteomes" id="UP000635606"/>
    </source>
</evidence>
<dbReference type="EMBL" id="BOPH01000171">
    <property type="protein sequence ID" value="GIJ75554.1"/>
    <property type="molecule type" value="Genomic_DNA"/>
</dbReference>
<dbReference type="AlphaFoldDB" id="A0A8J4A470"/>
<reference evidence="1" key="1">
    <citation type="submission" date="2021-01" db="EMBL/GenBank/DDBJ databases">
        <title>Whole genome shotgun sequence of Virgisporangium ochraceum NBRC 16418.</title>
        <authorList>
            <person name="Komaki H."/>
            <person name="Tamura T."/>
        </authorList>
    </citation>
    <scope>NUCLEOTIDE SEQUENCE</scope>
    <source>
        <strain evidence="1">NBRC 16418</strain>
    </source>
</reference>
<name>A0A8J4A470_9ACTN</name>
<comment type="caution">
    <text evidence="1">The sequence shown here is derived from an EMBL/GenBank/DDBJ whole genome shotgun (WGS) entry which is preliminary data.</text>
</comment>
<organism evidence="1 2">
    <name type="scientific">Virgisporangium ochraceum</name>
    <dbReference type="NCBI Taxonomy" id="65505"/>
    <lineage>
        <taxon>Bacteria</taxon>
        <taxon>Bacillati</taxon>
        <taxon>Actinomycetota</taxon>
        <taxon>Actinomycetes</taxon>
        <taxon>Micromonosporales</taxon>
        <taxon>Micromonosporaceae</taxon>
        <taxon>Virgisporangium</taxon>
    </lineage>
</organism>
<dbReference type="Proteomes" id="UP000635606">
    <property type="component" value="Unassembled WGS sequence"/>
</dbReference>
<keyword evidence="2" id="KW-1185">Reference proteome</keyword>
<gene>
    <name evidence="1" type="ORF">Voc01_104710</name>
</gene>
<accession>A0A8J4A470</accession>
<sequence length="54" mass="6136">MKHSIADAKVLQTDPTPIHGHDVAGYIERHVRTLSHGYDILLSDTQQFVVPRRD</sequence>
<protein>
    <submittedName>
        <fullName evidence="1">Uncharacterized protein</fullName>
    </submittedName>
</protein>
<proteinExistence type="predicted"/>